<name>A0A6J6DG30_9ZZZZ</name>
<sequence length="372" mass="40415">MGFGVHTDFATVPGTSATTSNRFRNNGRLRVRCHVNHFCAGVLVLPRAGKGDGQRLALCALAHKINRRVLHGYLRTQVAVDPLHRCVFVGDGTLGDQVVHVVRPVLNGRVANAGALLDDDFDYGRVQRVTLVDGSGAALDVVNIRTLVRDDEGSLKLAHVLGVDSEIGLQGNLDVHALGNVDERSARPHSRVEGCELVVTRRDDRPEVFLEELRVLLESRVGVHEDDTLLLELFIDLVVDHLRFVLSRNPSYQTLALSLRDSKLLVGVFDLIGEVFPRLCLTLGRANEVLDVLEVDPREVGAPIRHWLAAEHFVGLESALEHPCGLVFASRNIGHDGLVDSTFGGCAGYVGIVPTELVVAQALEFGAVNDGV</sequence>
<dbReference type="AlphaFoldDB" id="A0A6J6DG30"/>
<evidence type="ECO:0000313" key="1">
    <source>
        <dbReference type="EMBL" id="CAB4561223.1"/>
    </source>
</evidence>
<proteinExistence type="predicted"/>
<gene>
    <name evidence="1" type="ORF">UFOPK1591_00743</name>
</gene>
<protein>
    <submittedName>
        <fullName evidence="1">Unannotated protein</fullName>
    </submittedName>
</protein>
<dbReference type="AntiFam" id="ANF00235">
    <property type="entry name" value="Shadow ORF (opposite ycf24)"/>
</dbReference>
<dbReference type="EMBL" id="CAEZTD010000048">
    <property type="protein sequence ID" value="CAB4561223.1"/>
    <property type="molecule type" value="Genomic_DNA"/>
</dbReference>
<organism evidence="1">
    <name type="scientific">freshwater metagenome</name>
    <dbReference type="NCBI Taxonomy" id="449393"/>
    <lineage>
        <taxon>unclassified sequences</taxon>
        <taxon>metagenomes</taxon>
        <taxon>ecological metagenomes</taxon>
    </lineage>
</organism>
<accession>A0A6J6DG30</accession>
<reference evidence="1" key="1">
    <citation type="submission" date="2020-05" db="EMBL/GenBank/DDBJ databases">
        <authorList>
            <person name="Chiriac C."/>
            <person name="Salcher M."/>
            <person name="Ghai R."/>
            <person name="Kavagutti S V."/>
        </authorList>
    </citation>
    <scope>NUCLEOTIDE SEQUENCE</scope>
</reference>